<reference evidence="11" key="1">
    <citation type="submission" date="2015-07" db="EMBL/GenBank/DDBJ databases">
        <title>Fjat-10053 dsm26.</title>
        <authorList>
            <person name="Liu B."/>
            <person name="Wang J."/>
            <person name="Zhu Y."/>
            <person name="Liu G."/>
            <person name="Chen Q."/>
            <person name="Chen Z."/>
            <person name="Lan J."/>
            <person name="Che J."/>
            <person name="Ge C."/>
            <person name="Shi H."/>
            <person name="Pan Z."/>
            <person name="Liu X."/>
        </authorList>
    </citation>
    <scope>NUCLEOTIDE SEQUENCE [LARGE SCALE GENOMIC DNA]</scope>
    <source>
        <strain evidence="11">DSM 26</strain>
    </source>
</reference>
<dbReference type="AlphaFoldDB" id="A0A0L0QUQ7"/>
<keyword evidence="5 7" id="KW-0472">Membrane</keyword>
<feature type="transmembrane region" description="Helical" evidence="7">
    <location>
        <begin position="378"/>
        <end position="398"/>
    </location>
</feature>
<evidence type="ECO:0000313" key="10">
    <source>
        <dbReference type="EMBL" id="KNE22301.1"/>
    </source>
</evidence>
<dbReference type="OrthoDB" id="9770036at2"/>
<dbReference type="EMBL" id="LGTO01000002">
    <property type="protein sequence ID" value="KNE22301.1"/>
    <property type="molecule type" value="Genomic_DNA"/>
</dbReference>
<dbReference type="InterPro" id="IPR050250">
    <property type="entry name" value="Macrolide_Exporter_MacB"/>
</dbReference>
<keyword evidence="4 7" id="KW-1133">Transmembrane helix</keyword>
<dbReference type="Pfam" id="PF02687">
    <property type="entry name" value="FtsX"/>
    <property type="match status" value="1"/>
</dbReference>
<evidence type="ECO:0000256" key="4">
    <source>
        <dbReference type="ARBA" id="ARBA00022989"/>
    </source>
</evidence>
<dbReference type="GO" id="GO:0022857">
    <property type="term" value="F:transmembrane transporter activity"/>
    <property type="evidence" value="ECO:0007669"/>
    <property type="project" value="TreeGrafter"/>
</dbReference>
<gene>
    <name evidence="10" type="ORF">AFK71_01330</name>
</gene>
<dbReference type="Pfam" id="PF12704">
    <property type="entry name" value="MacB_PCD"/>
    <property type="match status" value="1"/>
</dbReference>
<organism evidence="10 11">
    <name type="scientific">Virgibacillus pantothenticus</name>
    <dbReference type="NCBI Taxonomy" id="1473"/>
    <lineage>
        <taxon>Bacteria</taxon>
        <taxon>Bacillati</taxon>
        <taxon>Bacillota</taxon>
        <taxon>Bacilli</taxon>
        <taxon>Bacillales</taxon>
        <taxon>Bacillaceae</taxon>
        <taxon>Virgibacillus</taxon>
    </lineage>
</organism>
<evidence type="ECO:0000256" key="2">
    <source>
        <dbReference type="ARBA" id="ARBA00022475"/>
    </source>
</evidence>
<evidence type="ECO:0000256" key="7">
    <source>
        <dbReference type="SAM" id="Phobius"/>
    </source>
</evidence>
<evidence type="ECO:0000256" key="3">
    <source>
        <dbReference type="ARBA" id="ARBA00022692"/>
    </source>
</evidence>
<dbReference type="PANTHER" id="PTHR30572:SF4">
    <property type="entry name" value="ABC TRANSPORTER PERMEASE YTRF"/>
    <property type="match status" value="1"/>
</dbReference>
<comment type="similarity">
    <text evidence="6">Belongs to the ABC-4 integral membrane protein family.</text>
</comment>
<dbReference type="PATRIC" id="fig|1473.5.peg.3162"/>
<evidence type="ECO:0000259" key="9">
    <source>
        <dbReference type="Pfam" id="PF12704"/>
    </source>
</evidence>
<feature type="transmembrane region" description="Helical" evidence="7">
    <location>
        <begin position="20"/>
        <end position="40"/>
    </location>
</feature>
<evidence type="ECO:0000256" key="5">
    <source>
        <dbReference type="ARBA" id="ARBA00023136"/>
    </source>
</evidence>
<dbReference type="Proteomes" id="UP000036780">
    <property type="component" value="Unassembled WGS sequence"/>
</dbReference>
<feature type="domain" description="MacB-like periplasmic core" evidence="9">
    <location>
        <begin position="19"/>
        <end position="256"/>
    </location>
</feature>
<evidence type="ECO:0000256" key="1">
    <source>
        <dbReference type="ARBA" id="ARBA00004651"/>
    </source>
</evidence>
<proteinExistence type="inferred from homology"/>
<dbReference type="PANTHER" id="PTHR30572">
    <property type="entry name" value="MEMBRANE COMPONENT OF TRANSPORTER-RELATED"/>
    <property type="match status" value="1"/>
</dbReference>
<dbReference type="GeneID" id="66869169"/>
<keyword evidence="11" id="KW-1185">Reference proteome</keyword>
<dbReference type="RefSeq" id="WP_050349772.1">
    <property type="nucleotide sequence ID" value="NZ_BOSN01000003.1"/>
</dbReference>
<keyword evidence="2" id="KW-1003">Cell membrane</keyword>
<evidence type="ECO:0000259" key="8">
    <source>
        <dbReference type="Pfam" id="PF02687"/>
    </source>
</evidence>
<sequence length="415" mass="45290">MLDNIKLSFQSIFAHKMRSILTMLGVIIGIAAIIAIVSMIEGQKESLKSEVIGTGNNSVTVMFQSDSAVDMMSGEYIGDVEEDPKPDVLLPVSQERLQEAADLDVVKNVALFYQNYAEVFHLNNYLNAEIYATDERYLTSFPINILEGRKITSLEYDKGHQVAIINEEMRDSLFPEDGMAVNKVIEVNAVPFRVVGVYVDQKVNEDSMWMMDESEGKMLIPKAAWPHLGSFNDLPQALVQAKRSDDIEKAGQAVADVLNQDIPAESTWHYSIPNVDEIIGDIEEVNRSFTMLLGGIASISLLVGGIGVMNIMLVSVTERTREIGIKKALGAKRGIILAQFLTEAAVLTSIGGVVGILLGVGTAKAISHFAKLPFAIPVPAIIGSVLFSMIIGIVFGLLPSMKAAKMKPIDALRYE</sequence>
<feature type="transmembrane region" description="Helical" evidence="7">
    <location>
        <begin position="335"/>
        <end position="358"/>
    </location>
</feature>
<name>A0A0L0QUQ7_VIRPA</name>
<keyword evidence="3 7" id="KW-0812">Transmembrane</keyword>
<dbReference type="GO" id="GO:0005886">
    <property type="term" value="C:plasma membrane"/>
    <property type="evidence" value="ECO:0007669"/>
    <property type="project" value="UniProtKB-SubCell"/>
</dbReference>
<dbReference type="InterPro" id="IPR003838">
    <property type="entry name" value="ABC3_permease_C"/>
</dbReference>
<accession>A0A0L0QUQ7</accession>
<evidence type="ECO:0000313" key="11">
    <source>
        <dbReference type="Proteomes" id="UP000036780"/>
    </source>
</evidence>
<protein>
    <submittedName>
        <fullName evidence="10">Peptide ABC transporter permease</fullName>
    </submittedName>
</protein>
<evidence type="ECO:0000256" key="6">
    <source>
        <dbReference type="ARBA" id="ARBA00038076"/>
    </source>
</evidence>
<feature type="domain" description="ABC3 transporter permease C-terminal" evidence="8">
    <location>
        <begin position="296"/>
        <end position="408"/>
    </location>
</feature>
<comment type="subcellular location">
    <subcellularLocation>
        <location evidence="1">Cell membrane</location>
        <topology evidence="1">Multi-pass membrane protein</topology>
    </subcellularLocation>
</comment>
<feature type="transmembrane region" description="Helical" evidence="7">
    <location>
        <begin position="291"/>
        <end position="314"/>
    </location>
</feature>
<dbReference type="InterPro" id="IPR025857">
    <property type="entry name" value="MacB_PCD"/>
</dbReference>
<comment type="caution">
    <text evidence="10">The sequence shown here is derived from an EMBL/GenBank/DDBJ whole genome shotgun (WGS) entry which is preliminary data.</text>
</comment>